<evidence type="ECO:0000256" key="3">
    <source>
        <dbReference type="ARBA" id="ARBA00022448"/>
    </source>
</evidence>
<evidence type="ECO:0000256" key="1">
    <source>
        <dbReference type="ARBA" id="ARBA00004370"/>
    </source>
</evidence>
<keyword evidence="10" id="KW-0066">ATP synthesis</keyword>
<protein>
    <recommendedName>
        <fullName evidence="11">ATPase F1/V1/A1 complex alpha/beta subunit nucleotide-binding domain-containing protein</fullName>
    </recommendedName>
</protein>
<proteinExistence type="inferred from homology"/>
<accession>A0A498HNG1</accession>
<evidence type="ECO:0000256" key="4">
    <source>
        <dbReference type="ARBA" id="ARBA00022741"/>
    </source>
</evidence>
<dbReference type="Proteomes" id="UP000290289">
    <property type="component" value="Chromosome 16"/>
</dbReference>
<dbReference type="PANTHER" id="PTHR48082:SF2">
    <property type="entry name" value="ATP SYNTHASE SUBUNIT ALPHA, MITOCHONDRIAL"/>
    <property type="match status" value="1"/>
</dbReference>
<evidence type="ECO:0000256" key="8">
    <source>
        <dbReference type="ARBA" id="ARBA00023136"/>
    </source>
</evidence>
<dbReference type="Pfam" id="PF00006">
    <property type="entry name" value="ATP-synt_ab"/>
    <property type="match status" value="1"/>
</dbReference>
<keyword evidence="8" id="KW-0472">Membrane</keyword>
<dbReference type="FunFam" id="3.40.50.300:FF:002432">
    <property type="entry name" value="ATP synthase subunit alpha, mitochondrial"/>
    <property type="match status" value="1"/>
</dbReference>
<dbReference type="InterPro" id="IPR000194">
    <property type="entry name" value="ATPase_F1/V1/A1_a/bsu_nucl-bd"/>
</dbReference>
<dbReference type="InterPro" id="IPR005294">
    <property type="entry name" value="ATP_synth_F1_asu"/>
</dbReference>
<comment type="similarity">
    <text evidence="2">Belongs to the ATPase alpha/beta chains family.</text>
</comment>
<evidence type="ECO:0000256" key="10">
    <source>
        <dbReference type="ARBA" id="ARBA00023310"/>
    </source>
</evidence>
<evidence type="ECO:0000256" key="6">
    <source>
        <dbReference type="ARBA" id="ARBA00022840"/>
    </source>
</evidence>
<organism evidence="12 13">
    <name type="scientific">Malus domestica</name>
    <name type="common">Apple</name>
    <name type="synonym">Pyrus malus</name>
    <dbReference type="NCBI Taxonomy" id="3750"/>
    <lineage>
        <taxon>Eukaryota</taxon>
        <taxon>Viridiplantae</taxon>
        <taxon>Streptophyta</taxon>
        <taxon>Embryophyta</taxon>
        <taxon>Tracheophyta</taxon>
        <taxon>Spermatophyta</taxon>
        <taxon>Magnoliopsida</taxon>
        <taxon>eudicotyledons</taxon>
        <taxon>Gunneridae</taxon>
        <taxon>Pentapetalae</taxon>
        <taxon>rosids</taxon>
        <taxon>fabids</taxon>
        <taxon>Rosales</taxon>
        <taxon>Rosaceae</taxon>
        <taxon>Amygdaloideae</taxon>
        <taxon>Maleae</taxon>
        <taxon>Malus</taxon>
    </lineage>
</organism>
<evidence type="ECO:0000259" key="11">
    <source>
        <dbReference type="Pfam" id="PF00006"/>
    </source>
</evidence>
<keyword evidence="9" id="KW-0139">CF(1)</keyword>
<evidence type="ECO:0000256" key="9">
    <source>
        <dbReference type="ARBA" id="ARBA00023196"/>
    </source>
</evidence>
<dbReference type="STRING" id="3750.A0A498HNG1"/>
<dbReference type="InterPro" id="IPR027417">
    <property type="entry name" value="P-loop_NTPase"/>
</dbReference>
<evidence type="ECO:0000256" key="5">
    <source>
        <dbReference type="ARBA" id="ARBA00022781"/>
    </source>
</evidence>
<comment type="subcellular location">
    <subcellularLocation>
        <location evidence="1">Membrane</location>
    </subcellularLocation>
</comment>
<feature type="domain" description="ATPase F1/V1/A1 complex alpha/beta subunit nucleotide-binding" evidence="11">
    <location>
        <begin position="68"/>
        <end position="191"/>
    </location>
</feature>
<dbReference type="GO" id="GO:0046933">
    <property type="term" value="F:proton-transporting ATP synthase activity, rotational mechanism"/>
    <property type="evidence" value="ECO:0007669"/>
    <property type="project" value="InterPro"/>
</dbReference>
<keyword evidence="3" id="KW-0813">Transport</keyword>
<keyword evidence="4" id="KW-0547">Nucleotide-binding</keyword>
<keyword evidence="6" id="KW-0067">ATP-binding</keyword>
<dbReference type="GO" id="GO:0043531">
    <property type="term" value="F:ADP binding"/>
    <property type="evidence" value="ECO:0007669"/>
    <property type="project" value="TreeGrafter"/>
</dbReference>
<keyword evidence="7" id="KW-0406">Ion transport</keyword>
<gene>
    <name evidence="12" type="ORF">DVH24_015569</name>
</gene>
<evidence type="ECO:0000313" key="13">
    <source>
        <dbReference type="Proteomes" id="UP000290289"/>
    </source>
</evidence>
<dbReference type="GO" id="GO:0005524">
    <property type="term" value="F:ATP binding"/>
    <property type="evidence" value="ECO:0007669"/>
    <property type="project" value="UniProtKB-KW"/>
</dbReference>
<dbReference type="GO" id="GO:0005739">
    <property type="term" value="C:mitochondrion"/>
    <property type="evidence" value="ECO:0007669"/>
    <property type="project" value="UniProtKB-ARBA"/>
</dbReference>
<dbReference type="PANTHER" id="PTHR48082">
    <property type="entry name" value="ATP SYNTHASE SUBUNIT ALPHA, MITOCHONDRIAL"/>
    <property type="match status" value="1"/>
</dbReference>
<keyword evidence="13" id="KW-1185">Reference proteome</keyword>
<sequence length="217" mass="23916">MGDSLMIQEGSSRPVSEAFLGHVINALAKPIDGRGEISSFESQLIVYPAPSIILGHSVYEPFQTRLIVIDSMIPIGRGQRELIIMDKQTYKTVVTTDTILNHQRKNVICVYVVIGLKASSVAQVVTALQEMGTMEYTIVVTETANSPATLQYLAPYIEAALAEYLYIVNNTLRSFKQSLQTSAAVSTNVSSITNTTGPRSLSRRCFLFTFMRFGKSH</sequence>
<dbReference type="EMBL" id="RDQH01000342">
    <property type="protein sequence ID" value="RXH70947.1"/>
    <property type="molecule type" value="Genomic_DNA"/>
</dbReference>
<name>A0A498HNG1_MALDO</name>
<dbReference type="SUPFAM" id="SSF52540">
    <property type="entry name" value="P-loop containing nucleoside triphosphate hydrolases"/>
    <property type="match status" value="1"/>
</dbReference>
<comment type="caution">
    <text evidence="12">The sequence shown here is derived from an EMBL/GenBank/DDBJ whole genome shotgun (WGS) entry which is preliminary data.</text>
</comment>
<reference evidence="12 13" key="1">
    <citation type="submission" date="2018-10" db="EMBL/GenBank/DDBJ databases">
        <title>A high-quality apple genome assembly.</title>
        <authorList>
            <person name="Hu J."/>
        </authorList>
    </citation>
    <scope>NUCLEOTIDE SEQUENCE [LARGE SCALE GENOMIC DNA]</scope>
    <source>
        <strain evidence="13">cv. HFTH1</strain>
        <tissue evidence="12">Young leaf</tissue>
    </source>
</reference>
<evidence type="ECO:0000313" key="12">
    <source>
        <dbReference type="EMBL" id="RXH70947.1"/>
    </source>
</evidence>
<dbReference type="GO" id="GO:0045259">
    <property type="term" value="C:proton-transporting ATP synthase complex"/>
    <property type="evidence" value="ECO:0007669"/>
    <property type="project" value="UniProtKB-KW"/>
</dbReference>
<dbReference type="Gene3D" id="3.40.50.12240">
    <property type="match status" value="1"/>
</dbReference>
<keyword evidence="5" id="KW-0375">Hydrogen ion transport</keyword>
<evidence type="ECO:0000256" key="7">
    <source>
        <dbReference type="ARBA" id="ARBA00023065"/>
    </source>
</evidence>
<dbReference type="AlphaFoldDB" id="A0A498HNG1"/>
<evidence type="ECO:0000256" key="2">
    <source>
        <dbReference type="ARBA" id="ARBA00008936"/>
    </source>
</evidence>